<dbReference type="InterPro" id="IPR010261">
    <property type="entry name" value="Tir_chaperone"/>
</dbReference>
<comment type="caution">
    <text evidence="3">The sequence shown here is derived from an EMBL/GenBank/DDBJ whole genome shotgun (WGS) entry which is preliminary data.</text>
</comment>
<name>A0A3V2NZF6_SALET</name>
<dbReference type="Pfam" id="PF05932">
    <property type="entry name" value="CesT"/>
    <property type="match status" value="1"/>
</dbReference>
<protein>
    <recommendedName>
        <fullName evidence="2">Tir chaperone</fullName>
    </recommendedName>
</protein>
<sequence>MMMYTERANLLLRELSQYLDGEHPVLDESNYAFTWLSDMLFSFSLAGEDEEEKREILCVVHICPFPYCDDGTAYDLLLRLLHDNYAWSNTGGGVLGIDEQTGFVCLCLQVDMFSLEQNEFAGRIACIYRIAQAWKVRLMNVQSGGEDVCPEAGRMIWRP</sequence>
<dbReference type="SUPFAM" id="SSF69635">
    <property type="entry name" value="Type III secretory system chaperone-like"/>
    <property type="match status" value="1"/>
</dbReference>
<proteinExistence type="inferred from homology"/>
<dbReference type="Gene3D" id="3.30.1460.10">
    <property type="match status" value="1"/>
</dbReference>
<dbReference type="GO" id="GO:0030254">
    <property type="term" value="P:protein secretion by the type III secretion system"/>
    <property type="evidence" value="ECO:0007669"/>
    <property type="project" value="InterPro"/>
</dbReference>
<dbReference type="EMBL" id="AAACIV010000027">
    <property type="protein sequence ID" value="EAA7255329.1"/>
    <property type="molecule type" value="Genomic_DNA"/>
</dbReference>
<reference evidence="3" key="1">
    <citation type="submission" date="2018-07" db="EMBL/GenBank/DDBJ databases">
        <authorList>
            <person name="Ashton P.M."/>
            <person name="Dallman T."/>
            <person name="Nair S."/>
            <person name="De Pinna E."/>
            <person name="Peters T."/>
            <person name="Grant K."/>
        </authorList>
    </citation>
    <scope>NUCLEOTIDE SEQUENCE [LARGE SCALE GENOMIC DNA]</scope>
    <source>
        <strain evidence="3">440016</strain>
    </source>
</reference>
<dbReference type="Proteomes" id="UP000839682">
    <property type="component" value="Unassembled WGS sequence"/>
</dbReference>
<organism evidence="3">
    <name type="scientific">Salmonella enterica I</name>
    <dbReference type="NCBI Taxonomy" id="59201"/>
    <lineage>
        <taxon>Bacteria</taxon>
        <taxon>Pseudomonadati</taxon>
        <taxon>Pseudomonadota</taxon>
        <taxon>Gammaproteobacteria</taxon>
        <taxon>Enterobacterales</taxon>
        <taxon>Enterobacteriaceae</taxon>
        <taxon>Salmonella</taxon>
    </lineage>
</organism>
<evidence type="ECO:0000313" key="3">
    <source>
        <dbReference type="EMBL" id="EAA7255329.1"/>
    </source>
</evidence>
<gene>
    <name evidence="3" type="ORF">DSF98_22125</name>
</gene>
<evidence type="ECO:0000256" key="1">
    <source>
        <dbReference type="ARBA" id="ARBA00093771"/>
    </source>
</evidence>
<evidence type="ECO:0000256" key="2">
    <source>
        <dbReference type="ARBA" id="ARBA00093795"/>
    </source>
</evidence>
<comment type="similarity">
    <text evidence="1">Belongs to the CesT/SycH chaperone family.</text>
</comment>
<accession>A0A3V2NZF6</accession>
<dbReference type="CDD" id="cd17018">
    <property type="entry name" value="T3SC_IA_ExsC-like"/>
    <property type="match status" value="1"/>
</dbReference>
<dbReference type="AlphaFoldDB" id="A0A3V2NZF6"/>